<dbReference type="EMBL" id="WKFB01000374">
    <property type="protein sequence ID" value="KAF6725107.1"/>
    <property type="molecule type" value="Genomic_DNA"/>
</dbReference>
<feature type="region of interest" description="Disordered" evidence="1">
    <location>
        <begin position="1"/>
        <end position="59"/>
    </location>
</feature>
<accession>A0A834C3Q2</accession>
<feature type="compositionally biased region" description="Polar residues" evidence="1">
    <location>
        <begin position="9"/>
        <end position="18"/>
    </location>
</feature>
<feature type="region of interest" description="Disordered" evidence="1">
    <location>
        <begin position="75"/>
        <end position="193"/>
    </location>
</feature>
<proteinExistence type="predicted"/>
<evidence type="ECO:0000256" key="1">
    <source>
        <dbReference type="SAM" id="MobiDB-lite"/>
    </source>
</evidence>
<name>A0A834C3Q2_ORYME</name>
<reference evidence="2" key="1">
    <citation type="journal article" name="BMC Genomics">
        <title>Long-read sequencing and de novo genome assembly of marine medaka (Oryzias melastigma).</title>
        <authorList>
            <person name="Liang P."/>
            <person name="Saqib H.S.A."/>
            <person name="Ni X."/>
            <person name="Shen Y."/>
        </authorList>
    </citation>
    <scope>NUCLEOTIDE SEQUENCE</scope>
    <source>
        <strain evidence="2">Bigg-433</strain>
    </source>
</reference>
<comment type="caution">
    <text evidence="2">The sequence shown here is derived from an EMBL/GenBank/DDBJ whole genome shotgun (WGS) entry which is preliminary data.</text>
</comment>
<feature type="compositionally biased region" description="Gly residues" evidence="1">
    <location>
        <begin position="37"/>
        <end position="53"/>
    </location>
</feature>
<sequence length="193" mass="20445">MWTRMGAGQQLSGTSANQKPGRVLGEPLQPVGRTGQSCGGAPGGQLVEGGGGHFTTELPPPAWRMLGWGFSSSAAAPKHSFPAAEGATQLQHGLRGARAHRGVHGYRETSPVTTSASFPLAAPTVTGRSPPCRSRVHSPGQRLRWSRGSATERTNLPIARAKKRKTSGGTRRDPTRQAAGLRRGHFRPEVFSK</sequence>
<evidence type="ECO:0000313" key="3">
    <source>
        <dbReference type="Proteomes" id="UP000646548"/>
    </source>
</evidence>
<feature type="compositionally biased region" description="Basic residues" evidence="1">
    <location>
        <begin position="95"/>
        <end position="104"/>
    </location>
</feature>
<dbReference type="Proteomes" id="UP000646548">
    <property type="component" value="Unassembled WGS sequence"/>
</dbReference>
<evidence type="ECO:0000313" key="2">
    <source>
        <dbReference type="EMBL" id="KAF6725107.1"/>
    </source>
</evidence>
<organism evidence="2 3">
    <name type="scientific">Oryzias melastigma</name>
    <name type="common">Marine medaka</name>
    <dbReference type="NCBI Taxonomy" id="30732"/>
    <lineage>
        <taxon>Eukaryota</taxon>
        <taxon>Metazoa</taxon>
        <taxon>Chordata</taxon>
        <taxon>Craniata</taxon>
        <taxon>Vertebrata</taxon>
        <taxon>Euteleostomi</taxon>
        <taxon>Actinopterygii</taxon>
        <taxon>Neopterygii</taxon>
        <taxon>Teleostei</taxon>
        <taxon>Neoteleostei</taxon>
        <taxon>Acanthomorphata</taxon>
        <taxon>Ovalentaria</taxon>
        <taxon>Atherinomorphae</taxon>
        <taxon>Beloniformes</taxon>
        <taxon>Adrianichthyidae</taxon>
        <taxon>Oryziinae</taxon>
        <taxon>Oryzias</taxon>
    </lineage>
</organism>
<dbReference type="AlphaFoldDB" id="A0A834C3Q2"/>
<protein>
    <submittedName>
        <fullName evidence="2">Uncharacterized protein</fullName>
    </submittedName>
</protein>
<gene>
    <name evidence="2" type="ORF">FQA47_006144</name>
</gene>